<dbReference type="CDD" id="cd02966">
    <property type="entry name" value="TlpA_like_family"/>
    <property type="match status" value="1"/>
</dbReference>
<evidence type="ECO:0000313" key="7">
    <source>
        <dbReference type="EMBL" id="MFD0752114.1"/>
    </source>
</evidence>
<dbReference type="InterPro" id="IPR013766">
    <property type="entry name" value="Thioredoxin_domain"/>
</dbReference>
<organism evidence="7 8">
    <name type="scientific">Mucilaginibacter calamicampi</name>
    <dbReference type="NCBI Taxonomy" id="1302352"/>
    <lineage>
        <taxon>Bacteria</taxon>
        <taxon>Pseudomonadati</taxon>
        <taxon>Bacteroidota</taxon>
        <taxon>Sphingobacteriia</taxon>
        <taxon>Sphingobacteriales</taxon>
        <taxon>Sphingobacteriaceae</taxon>
        <taxon>Mucilaginibacter</taxon>
    </lineage>
</organism>
<evidence type="ECO:0000256" key="4">
    <source>
        <dbReference type="ARBA" id="ARBA00023284"/>
    </source>
</evidence>
<dbReference type="InterPro" id="IPR050553">
    <property type="entry name" value="Thioredoxin_ResA/DsbE_sf"/>
</dbReference>
<evidence type="ECO:0000256" key="3">
    <source>
        <dbReference type="ARBA" id="ARBA00023157"/>
    </source>
</evidence>
<dbReference type="Pfam" id="PF00578">
    <property type="entry name" value="AhpC-TSA"/>
    <property type="match status" value="1"/>
</dbReference>
<comment type="subcellular location">
    <subcellularLocation>
        <location evidence="1">Cell envelope</location>
    </subcellularLocation>
</comment>
<evidence type="ECO:0000259" key="6">
    <source>
        <dbReference type="PROSITE" id="PS51352"/>
    </source>
</evidence>
<keyword evidence="5" id="KW-0732">Signal</keyword>
<sequence length="396" mass="44241">MKKNLLLFLMLITSAAFAQLPVIKTGDTFPDMVIRPVVNAPSPKINIKNLNGAKLYILNFWGTWCSPCIPEMDALAKLQKANMRTLQVIAISDDSPARLKKYLATKPSAIWLASDTGVFLYRAFGLSSVGQSAIVNSKHQVVALVKTHAINQQMINALLAGKKIRSDAETKELPVSNIKDAFGVDSTMTESVTLRGYMKGERSRGFHSPLSRRVSYYNVCSDILYKDAFAINSPKQIRYELDEKEACDFNNKASLYCFDLLVKPEEADSLYSIMQKKLLALLPIKAKIIEQMMPVYVLKKSFAEFKPKLSQSKIPSPAFSGRGFDGTGVTFGMFADKYLNNELDRPVVDETGLDGRYDIKTTVDIRTLDNIVKSVTDLGLSLEKAERKMKVLVFYK</sequence>
<evidence type="ECO:0000256" key="5">
    <source>
        <dbReference type="SAM" id="SignalP"/>
    </source>
</evidence>
<keyword evidence="4" id="KW-0676">Redox-active center</keyword>
<dbReference type="SUPFAM" id="SSF52833">
    <property type="entry name" value="Thioredoxin-like"/>
    <property type="match status" value="1"/>
</dbReference>
<dbReference type="InterPro" id="IPR036249">
    <property type="entry name" value="Thioredoxin-like_sf"/>
</dbReference>
<gene>
    <name evidence="7" type="ORF">ACFQZS_18310</name>
</gene>
<accession>A0ABW2Z060</accession>
<evidence type="ECO:0000256" key="1">
    <source>
        <dbReference type="ARBA" id="ARBA00004196"/>
    </source>
</evidence>
<dbReference type="InterPro" id="IPR017801">
    <property type="entry name" value="DUF3738"/>
</dbReference>
<dbReference type="PROSITE" id="PS51352">
    <property type="entry name" value="THIOREDOXIN_2"/>
    <property type="match status" value="1"/>
</dbReference>
<evidence type="ECO:0000256" key="2">
    <source>
        <dbReference type="ARBA" id="ARBA00022748"/>
    </source>
</evidence>
<reference evidence="8" key="1">
    <citation type="journal article" date="2019" name="Int. J. Syst. Evol. Microbiol.">
        <title>The Global Catalogue of Microorganisms (GCM) 10K type strain sequencing project: providing services to taxonomists for standard genome sequencing and annotation.</title>
        <authorList>
            <consortium name="The Broad Institute Genomics Platform"/>
            <consortium name="The Broad Institute Genome Sequencing Center for Infectious Disease"/>
            <person name="Wu L."/>
            <person name="Ma J."/>
        </authorList>
    </citation>
    <scope>NUCLEOTIDE SEQUENCE [LARGE SCALE GENOMIC DNA]</scope>
    <source>
        <strain evidence="8">CCUG 63418</strain>
    </source>
</reference>
<name>A0ABW2Z060_9SPHI</name>
<feature type="chain" id="PRO_5046911808" evidence="5">
    <location>
        <begin position="19"/>
        <end position="396"/>
    </location>
</feature>
<keyword evidence="2" id="KW-0201">Cytochrome c-type biogenesis</keyword>
<proteinExistence type="predicted"/>
<feature type="signal peptide" evidence="5">
    <location>
        <begin position="1"/>
        <end position="18"/>
    </location>
</feature>
<evidence type="ECO:0000313" key="8">
    <source>
        <dbReference type="Proteomes" id="UP001596958"/>
    </source>
</evidence>
<dbReference type="Proteomes" id="UP001596958">
    <property type="component" value="Unassembled WGS sequence"/>
</dbReference>
<dbReference type="Pfam" id="PF12543">
    <property type="entry name" value="DUF3738"/>
    <property type="match status" value="1"/>
</dbReference>
<dbReference type="PANTHER" id="PTHR42852:SF6">
    <property type="entry name" value="THIOL:DISULFIDE INTERCHANGE PROTEIN DSBE"/>
    <property type="match status" value="1"/>
</dbReference>
<comment type="caution">
    <text evidence="7">The sequence shown here is derived from an EMBL/GenBank/DDBJ whole genome shotgun (WGS) entry which is preliminary data.</text>
</comment>
<dbReference type="PANTHER" id="PTHR42852">
    <property type="entry name" value="THIOL:DISULFIDE INTERCHANGE PROTEIN DSBE"/>
    <property type="match status" value="1"/>
</dbReference>
<feature type="domain" description="Thioredoxin" evidence="6">
    <location>
        <begin position="23"/>
        <end position="160"/>
    </location>
</feature>
<dbReference type="InterPro" id="IPR000866">
    <property type="entry name" value="AhpC/TSA"/>
</dbReference>
<keyword evidence="8" id="KW-1185">Reference proteome</keyword>
<protein>
    <submittedName>
        <fullName evidence="7">Redoxin domain-containing protein</fullName>
    </submittedName>
</protein>
<dbReference type="Gene3D" id="3.40.30.10">
    <property type="entry name" value="Glutaredoxin"/>
    <property type="match status" value="1"/>
</dbReference>
<keyword evidence="3" id="KW-1015">Disulfide bond</keyword>
<dbReference type="EMBL" id="JBHTHU010000022">
    <property type="protein sequence ID" value="MFD0752114.1"/>
    <property type="molecule type" value="Genomic_DNA"/>
</dbReference>
<dbReference type="RefSeq" id="WP_377102458.1">
    <property type="nucleotide sequence ID" value="NZ_JBHTHU010000022.1"/>
</dbReference>